<feature type="region of interest" description="Disordered" evidence="1">
    <location>
        <begin position="1"/>
        <end position="72"/>
    </location>
</feature>
<evidence type="ECO:0000256" key="1">
    <source>
        <dbReference type="SAM" id="MobiDB-lite"/>
    </source>
</evidence>
<feature type="compositionally biased region" description="Basic and acidic residues" evidence="1">
    <location>
        <begin position="16"/>
        <end position="25"/>
    </location>
</feature>
<evidence type="ECO:0000313" key="3">
    <source>
        <dbReference type="Proteomes" id="UP000799118"/>
    </source>
</evidence>
<sequence length="108" mass="11985">MQWAHGSIRKGSGGNKNERKEEKAPRSGGTTQWAHGSKKEGVWGNIVPSTHHAQWSPRGRRPGPGPFRAFPGSDFFTTIENIIMLKFTGPQSHHSEPPPLHNLNENNL</sequence>
<dbReference type="AlphaFoldDB" id="A0A6A4HFQ0"/>
<proteinExistence type="predicted"/>
<feature type="region of interest" description="Disordered" evidence="1">
    <location>
        <begin position="88"/>
        <end position="108"/>
    </location>
</feature>
<dbReference type="EMBL" id="ML769498">
    <property type="protein sequence ID" value="KAE9397362.1"/>
    <property type="molecule type" value="Genomic_DNA"/>
</dbReference>
<gene>
    <name evidence="2" type="ORF">BT96DRAFT_940973</name>
</gene>
<accession>A0A6A4HFQ0</accession>
<name>A0A6A4HFQ0_9AGAR</name>
<keyword evidence="3" id="KW-1185">Reference proteome</keyword>
<evidence type="ECO:0000313" key="2">
    <source>
        <dbReference type="EMBL" id="KAE9397362.1"/>
    </source>
</evidence>
<reference evidence="2" key="1">
    <citation type="journal article" date="2019" name="Environ. Microbiol.">
        <title>Fungal ecological strategies reflected in gene transcription - a case study of two litter decomposers.</title>
        <authorList>
            <person name="Barbi F."/>
            <person name="Kohler A."/>
            <person name="Barry K."/>
            <person name="Baskaran P."/>
            <person name="Daum C."/>
            <person name="Fauchery L."/>
            <person name="Ihrmark K."/>
            <person name="Kuo A."/>
            <person name="LaButti K."/>
            <person name="Lipzen A."/>
            <person name="Morin E."/>
            <person name="Grigoriev I.V."/>
            <person name="Henrissat B."/>
            <person name="Lindahl B."/>
            <person name="Martin F."/>
        </authorList>
    </citation>
    <scope>NUCLEOTIDE SEQUENCE</scope>
    <source>
        <strain evidence="2">JB14</strain>
    </source>
</reference>
<protein>
    <submittedName>
        <fullName evidence="2">Uncharacterized protein</fullName>
    </submittedName>
</protein>
<organism evidence="2 3">
    <name type="scientific">Gymnopus androsaceus JB14</name>
    <dbReference type="NCBI Taxonomy" id="1447944"/>
    <lineage>
        <taxon>Eukaryota</taxon>
        <taxon>Fungi</taxon>
        <taxon>Dikarya</taxon>
        <taxon>Basidiomycota</taxon>
        <taxon>Agaricomycotina</taxon>
        <taxon>Agaricomycetes</taxon>
        <taxon>Agaricomycetidae</taxon>
        <taxon>Agaricales</taxon>
        <taxon>Marasmiineae</taxon>
        <taxon>Omphalotaceae</taxon>
        <taxon>Gymnopus</taxon>
    </lineage>
</organism>
<dbReference type="Proteomes" id="UP000799118">
    <property type="component" value="Unassembled WGS sequence"/>
</dbReference>